<dbReference type="AlphaFoldDB" id="A0A151GB07"/>
<feature type="compositionally biased region" description="Polar residues" evidence="1">
    <location>
        <begin position="71"/>
        <end position="81"/>
    </location>
</feature>
<keyword evidence="3" id="KW-1185">Reference proteome</keyword>
<name>A0A151GB07_DRECN</name>
<feature type="compositionally biased region" description="Basic residues" evidence="1">
    <location>
        <begin position="43"/>
        <end position="58"/>
    </location>
</feature>
<feature type="region of interest" description="Disordered" evidence="1">
    <location>
        <begin position="180"/>
        <end position="237"/>
    </location>
</feature>
<feature type="region of interest" description="Disordered" evidence="1">
    <location>
        <begin position="1"/>
        <end position="126"/>
    </location>
</feature>
<evidence type="ECO:0000256" key="1">
    <source>
        <dbReference type="SAM" id="MobiDB-lite"/>
    </source>
</evidence>
<proteinExistence type="predicted"/>
<dbReference type="EMBL" id="LAYC01000003">
    <property type="protein sequence ID" value="KYK54288.1"/>
    <property type="molecule type" value="Genomic_DNA"/>
</dbReference>
<reference evidence="2 3" key="1">
    <citation type="journal article" date="2016" name="Sci. Rep.">
        <title>Insights into Adaptations to a Near-Obligate Nematode Endoparasitic Lifestyle from the Finished Genome of Drechmeria coniospora.</title>
        <authorList>
            <person name="Zhang L."/>
            <person name="Zhou Z."/>
            <person name="Guo Q."/>
            <person name="Fokkens L."/>
            <person name="Miskei M."/>
            <person name="Pocsi I."/>
            <person name="Zhang W."/>
            <person name="Chen M."/>
            <person name="Wang L."/>
            <person name="Sun Y."/>
            <person name="Donzelli B.G."/>
            <person name="Gibson D.M."/>
            <person name="Nelson D.R."/>
            <person name="Luo J.G."/>
            <person name="Rep M."/>
            <person name="Liu H."/>
            <person name="Yang S."/>
            <person name="Wang J."/>
            <person name="Krasnoff S.B."/>
            <person name="Xu Y."/>
            <person name="Molnar I."/>
            <person name="Lin M."/>
        </authorList>
    </citation>
    <scope>NUCLEOTIDE SEQUENCE [LARGE SCALE GENOMIC DNA]</scope>
    <source>
        <strain evidence="2 3">ARSEF 6962</strain>
    </source>
</reference>
<accession>A0A151GB07</accession>
<organism evidence="2 3">
    <name type="scientific">Drechmeria coniospora</name>
    <name type="common">Nematophagous fungus</name>
    <name type="synonym">Meria coniospora</name>
    <dbReference type="NCBI Taxonomy" id="98403"/>
    <lineage>
        <taxon>Eukaryota</taxon>
        <taxon>Fungi</taxon>
        <taxon>Dikarya</taxon>
        <taxon>Ascomycota</taxon>
        <taxon>Pezizomycotina</taxon>
        <taxon>Sordariomycetes</taxon>
        <taxon>Hypocreomycetidae</taxon>
        <taxon>Hypocreales</taxon>
        <taxon>Ophiocordycipitaceae</taxon>
        <taxon>Drechmeria</taxon>
    </lineage>
</organism>
<evidence type="ECO:0000313" key="3">
    <source>
        <dbReference type="Proteomes" id="UP000076580"/>
    </source>
</evidence>
<comment type="caution">
    <text evidence="2">The sequence shown here is derived from an EMBL/GenBank/DDBJ whole genome shotgun (WGS) entry which is preliminary data.</text>
</comment>
<dbReference type="InParanoid" id="A0A151GB07"/>
<feature type="compositionally biased region" description="Low complexity" evidence="1">
    <location>
        <begin position="220"/>
        <end position="237"/>
    </location>
</feature>
<dbReference type="GeneID" id="63718888"/>
<dbReference type="RefSeq" id="XP_040653640.1">
    <property type="nucleotide sequence ID" value="XM_040803536.1"/>
</dbReference>
<gene>
    <name evidence="2" type="ORF">DCS_06245</name>
</gene>
<dbReference type="Proteomes" id="UP000076580">
    <property type="component" value="Chromosome 03"/>
</dbReference>
<evidence type="ECO:0000313" key="2">
    <source>
        <dbReference type="EMBL" id="KYK54288.1"/>
    </source>
</evidence>
<sequence length="237" mass="26522">MAHEDEAETDAGMQQRAEQGQRDDHLPIPHPPPRSTEPGTPQRSRKSGSKAARARARATKATDYKPKHPSPLSQCWNQDSLPPSPTLSADVAPGDVAPHFLHPYPPPPASDRDEAPQQRQEISYGFPRESLSAWEIWCNEPTESIYRDDMEDMQDPDFNRMYEAAGPDFATLMNIIALEQEQQRLQQPPIGTGRPRSSVSIRPRPTQELVDTHQNPPSQDTSRSQNDTSRSSSSKRA</sequence>
<protein>
    <submittedName>
        <fullName evidence="2">Uncharacterized protein</fullName>
    </submittedName>
</protein>
<feature type="compositionally biased region" description="Low complexity" evidence="1">
    <location>
        <begin position="180"/>
        <end position="204"/>
    </location>
</feature>